<feature type="compositionally biased region" description="Polar residues" evidence="2">
    <location>
        <begin position="182"/>
        <end position="192"/>
    </location>
</feature>
<keyword evidence="1" id="KW-0862">Zinc</keyword>
<feature type="compositionally biased region" description="Low complexity" evidence="2">
    <location>
        <begin position="219"/>
        <end position="233"/>
    </location>
</feature>
<dbReference type="InterPro" id="IPR013083">
    <property type="entry name" value="Znf_RING/FYVE/PHD"/>
</dbReference>
<dbReference type="InterPro" id="IPR001841">
    <property type="entry name" value="Znf_RING"/>
</dbReference>
<feature type="compositionally biased region" description="Basic and acidic residues" evidence="2">
    <location>
        <begin position="202"/>
        <end position="216"/>
    </location>
</feature>
<evidence type="ECO:0000259" key="3">
    <source>
        <dbReference type="PROSITE" id="PS50089"/>
    </source>
</evidence>
<evidence type="ECO:0000313" key="5">
    <source>
        <dbReference type="Proteomes" id="UP001497516"/>
    </source>
</evidence>
<dbReference type="PROSITE" id="PS50089">
    <property type="entry name" value="ZF_RING_2"/>
    <property type="match status" value="1"/>
</dbReference>
<dbReference type="Pfam" id="PF13920">
    <property type="entry name" value="zf-C3HC4_3"/>
    <property type="match status" value="1"/>
</dbReference>
<name>A0AAV2CZV8_9ROSI</name>
<proteinExistence type="predicted"/>
<dbReference type="SMART" id="SM00184">
    <property type="entry name" value="RING"/>
    <property type="match status" value="1"/>
</dbReference>
<evidence type="ECO:0000256" key="2">
    <source>
        <dbReference type="SAM" id="MobiDB-lite"/>
    </source>
</evidence>
<dbReference type="EMBL" id="OZ034814">
    <property type="protein sequence ID" value="CAL1361634.1"/>
    <property type="molecule type" value="Genomic_DNA"/>
</dbReference>
<dbReference type="GO" id="GO:0008270">
    <property type="term" value="F:zinc ion binding"/>
    <property type="evidence" value="ECO:0007669"/>
    <property type="project" value="UniProtKB-KW"/>
</dbReference>
<keyword evidence="5" id="KW-1185">Reference proteome</keyword>
<dbReference type="Proteomes" id="UP001497516">
    <property type="component" value="Chromosome 10"/>
</dbReference>
<dbReference type="SUPFAM" id="SSF57850">
    <property type="entry name" value="RING/U-box"/>
    <property type="match status" value="1"/>
</dbReference>
<evidence type="ECO:0000313" key="4">
    <source>
        <dbReference type="EMBL" id="CAL1361634.1"/>
    </source>
</evidence>
<protein>
    <recommendedName>
        <fullName evidence="3">RING-type domain-containing protein</fullName>
    </recommendedName>
</protein>
<feature type="region of interest" description="Disordered" evidence="2">
    <location>
        <begin position="124"/>
        <end position="255"/>
    </location>
</feature>
<organism evidence="4 5">
    <name type="scientific">Linum trigynum</name>
    <dbReference type="NCBI Taxonomy" id="586398"/>
    <lineage>
        <taxon>Eukaryota</taxon>
        <taxon>Viridiplantae</taxon>
        <taxon>Streptophyta</taxon>
        <taxon>Embryophyta</taxon>
        <taxon>Tracheophyta</taxon>
        <taxon>Spermatophyta</taxon>
        <taxon>Magnoliopsida</taxon>
        <taxon>eudicotyledons</taxon>
        <taxon>Gunneridae</taxon>
        <taxon>Pentapetalae</taxon>
        <taxon>rosids</taxon>
        <taxon>fabids</taxon>
        <taxon>Malpighiales</taxon>
        <taxon>Linaceae</taxon>
        <taxon>Linum</taxon>
    </lineage>
</organism>
<evidence type="ECO:0000256" key="1">
    <source>
        <dbReference type="PROSITE-ProRule" id="PRU00175"/>
    </source>
</evidence>
<feature type="domain" description="RING-type" evidence="3">
    <location>
        <begin position="306"/>
        <end position="344"/>
    </location>
</feature>
<gene>
    <name evidence="4" type="ORF">LTRI10_LOCUS9001</name>
</gene>
<keyword evidence="1" id="KW-0479">Metal-binding</keyword>
<reference evidence="4 5" key="1">
    <citation type="submission" date="2024-04" db="EMBL/GenBank/DDBJ databases">
        <authorList>
            <person name="Fracassetti M."/>
        </authorList>
    </citation>
    <scope>NUCLEOTIDE SEQUENCE [LARGE SCALE GENOMIC DNA]</scope>
</reference>
<dbReference type="Gene3D" id="3.30.40.10">
    <property type="entry name" value="Zinc/RING finger domain, C3HC4 (zinc finger)"/>
    <property type="match status" value="1"/>
</dbReference>
<accession>A0AAV2CZV8</accession>
<dbReference type="PANTHER" id="PTHR46629">
    <property type="entry name" value="OS01G0917900 PROTEIN"/>
    <property type="match status" value="1"/>
</dbReference>
<keyword evidence="1" id="KW-0863">Zinc-finger</keyword>
<feature type="compositionally biased region" description="Polar residues" evidence="2">
    <location>
        <begin position="140"/>
        <end position="152"/>
    </location>
</feature>
<feature type="compositionally biased region" description="Acidic residues" evidence="2">
    <location>
        <begin position="234"/>
        <end position="244"/>
    </location>
</feature>
<dbReference type="AlphaFoldDB" id="A0AAV2CZV8"/>
<sequence>MSAVDHSGRESLAGLTLDALLGNNNNNNKRSSAPATAAAHMNKQTLLDIIRDEDPHRSLFGHKDKKSWKAFRERLRLRRAGAAWISSIQIPTSDLPPIQKTNFYGNAAPPPRSMMSRRNSVRFTTISSNSDPESIPQIMSRRSSNRYGSASGHTDGEEYFAVDTPAVGDDEIPARSFRPQMSRRNSLRTSTPGMHDDEEEEAAHHGNRRVEERVLSAREAIAAQEAAEAAAAAQEEEEEEEFNDVGDGGEGGMGMSLMDLLEETDRQMGFEGARYVVGDQDIDEQTYSYEDEDDDDDDGGTTEHTCCVCMVRHKGSALIPCGHTFCRLCSRELWVQRGNCPICNGFILEIIDIF</sequence>